<feature type="compositionally biased region" description="Low complexity" evidence="1">
    <location>
        <begin position="916"/>
        <end position="928"/>
    </location>
</feature>
<feature type="region of interest" description="Disordered" evidence="1">
    <location>
        <begin position="896"/>
        <end position="935"/>
    </location>
</feature>
<evidence type="ECO:0000256" key="1">
    <source>
        <dbReference type="SAM" id="MobiDB-lite"/>
    </source>
</evidence>
<dbReference type="InterPro" id="IPR036390">
    <property type="entry name" value="WH_DNA-bd_sf"/>
</dbReference>
<feature type="compositionally biased region" description="Basic residues" evidence="1">
    <location>
        <begin position="466"/>
        <end position="477"/>
    </location>
</feature>
<feature type="domain" description="DEP" evidence="2">
    <location>
        <begin position="1066"/>
        <end position="1141"/>
    </location>
</feature>
<accession>A0A9N8ERB1</accession>
<feature type="domain" description="DEP" evidence="2">
    <location>
        <begin position="1370"/>
        <end position="1447"/>
    </location>
</feature>
<dbReference type="InterPro" id="IPR000591">
    <property type="entry name" value="DEP_dom"/>
</dbReference>
<dbReference type="CDD" id="cd04371">
    <property type="entry name" value="DEP"/>
    <property type="match status" value="7"/>
</dbReference>
<feature type="compositionally biased region" description="Acidic residues" evidence="1">
    <location>
        <begin position="177"/>
        <end position="194"/>
    </location>
</feature>
<dbReference type="Gene3D" id="1.10.10.10">
    <property type="entry name" value="Winged helix-like DNA-binding domain superfamily/Winged helix DNA-binding domain"/>
    <property type="match status" value="6"/>
</dbReference>
<feature type="region of interest" description="Disordered" evidence="1">
    <location>
        <begin position="1"/>
        <end position="223"/>
    </location>
</feature>
<feature type="compositionally biased region" description="Low complexity" evidence="1">
    <location>
        <begin position="76"/>
        <end position="91"/>
    </location>
</feature>
<evidence type="ECO:0000259" key="2">
    <source>
        <dbReference type="PROSITE" id="PS50186"/>
    </source>
</evidence>
<comment type="caution">
    <text evidence="3">The sequence shown here is derived from an EMBL/GenBank/DDBJ whole genome shotgun (WGS) entry which is preliminary data.</text>
</comment>
<feature type="domain" description="DEP" evidence="2">
    <location>
        <begin position="1471"/>
        <end position="1547"/>
    </location>
</feature>
<keyword evidence="4" id="KW-1185">Reference proteome</keyword>
<feature type="compositionally biased region" description="Polar residues" evidence="1">
    <location>
        <begin position="402"/>
        <end position="415"/>
    </location>
</feature>
<feature type="region of interest" description="Disordered" evidence="1">
    <location>
        <begin position="1354"/>
        <end position="1390"/>
    </location>
</feature>
<dbReference type="InterPro" id="IPR036388">
    <property type="entry name" value="WH-like_DNA-bd_sf"/>
</dbReference>
<feature type="domain" description="DEP" evidence="2">
    <location>
        <begin position="1193"/>
        <end position="1268"/>
    </location>
</feature>
<reference evidence="3" key="1">
    <citation type="submission" date="2020-06" db="EMBL/GenBank/DDBJ databases">
        <authorList>
            <consortium name="Plant Systems Biology data submission"/>
        </authorList>
    </citation>
    <scope>NUCLEOTIDE SEQUENCE</scope>
    <source>
        <strain evidence="3">D6</strain>
    </source>
</reference>
<feature type="compositionally biased region" description="Basic residues" evidence="1">
    <location>
        <begin position="326"/>
        <end position="335"/>
    </location>
</feature>
<evidence type="ECO:0000313" key="3">
    <source>
        <dbReference type="EMBL" id="CAB9526642.1"/>
    </source>
</evidence>
<proteinExistence type="predicted"/>
<dbReference type="SUPFAM" id="SSF46785">
    <property type="entry name" value="Winged helix' DNA-binding domain"/>
    <property type="match status" value="6"/>
</dbReference>
<feature type="compositionally biased region" description="Acidic residues" evidence="1">
    <location>
        <begin position="2149"/>
        <end position="2161"/>
    </location>
</feature>
<dbReference type="SMART" id="SM00049">
    <property type="entry name" value="DEP"/>
    <property type="match status" value="7"/>
</dbReference>
<feature type="compositionally biased region" description="Polar residues" evidence="1">
    <location>
        <begin position="137"/>
        <end position="147"/>
    </location>
</feature>
<feature type="compositionally biased region" description="Low complexity" evidence="1">
    <location>
        <begin position="509"/>
        <end position="536"/>
    </location>
</feature>
<feature type="compositionally biased region" description="Basic and acidic residues" evidence="1">
    <location>
        <begin position="619"/>
        <end position="640"/>
    </location>
</feature>
<dbReference type="Pfam" id="PF00610">
    <property type="entry name" value="DEP"/>
    <property type="match status" value="5"/>
</dbReference>
<feature type="compositionally biased region" description="Basic and acidic residues" evidence="1">
    <location>
        <begin position="453"/>
        <end position="465"/>
    </location>
</feature>
<dbReference type="PROSITE" id="PS50186">
    <property type="entry name" value="DEP"/>
    <property type="match status" value="5"/>
</dbReference>
<evidence type="ECO:0000313" key="4">
    <source>
        <dbReference type="Proteomes" id="UP001153069"/>
    </source>
</evidence>
<name>A0A9N8ERB1_9STRA</name>
<protein>
    <submittedName>
        <fullName evidence="3">DEP domain-containing mTOR-interacting protein</fullName>
    </submittedName>
</protein>
<dbReference type="PANTHER" id="PTHR22829">
    <property type="entry name" value="DEP DOMAIN PROTEIN"/>
    <property type="match status" value="1"/>
</dbReference>
<feature type="compositionally biased region" description="Polar residues" evidence="1">
    <location>
        <begin position="548"/>
        <end position="560"/>
    </location>
</feature>
<feature type="region of interest" description="Disordered" evidence="1">
    <location>
        <begin position="1565"/>
        <end position="1586"/>
    </location>
</feature>
<organism evidence="3 4">
    <name type="scientific">Seminavis robusta</name>
    <dbReference type="NCBI Taxonomy" id="568900"/>
    <lineage>
        <taxon>Eukaryota</taxon>
        <taxon>Sar</taxon>
        <taxon>Stramenopiles</taxon>
        <taxon>Ochrophyta</taxon>
        <taxon>Bacillariophyta</taxon>
        <taxon>Bacillariophyceae</taxon>
        <taxon>Bacillariophycidae</taxon>
        <taxon>Naviculales</taxon>
        <taxon>Naviculaceae</taxon>
        <taxon>Seminavis</taxon>
    </lineage>
</organism>
<dbReference type="GO" id="GO:0035556">
    <property type="term" value="P:intracellular signal transduction"/>
    <property type="evidence" value="ECO:0007669"/>
    <property type="project" value="InterPro"/>
</dbReference>
<feature type="compositionally biased region" description="Acidic residues" evidence="1">
    <location>
        <begin position="899"/>
        <end position="915"/>
    </location>
</feature>
<feature type="region of interest" description="Disordered" evidence="1">
    <location>
        <begin position="245"/>
        <end position="657"/>
    </location>
</feature>
<feature type="compositionally biased region" description="Basic and acidic residues" evidence="1">
    <location>
        <begin position="1362"/>
        <end position="1377"/>
    </location>
</feature>
<dbReference type="PANTHER" id="PTHR22829:SF16">
    <property type="entry name" value="PH DOMAIN-CONTAINING PROTEIN"/>
    <property type="match status" value="1"/>
</dbReference>
<feature type="region of interest" description="Disordered" evidence="1">
    <location>
        <begin position="2140"/>
        <end position="2171"/>
    </location>
</feature>
<feature type="compositionally biased region" description="Polar residues" evidence="1">
    <location>
        <begin position="347"/>
        <end position="374"/>
    </location>
</feature>
<feature type="domain" description="DEP" evidence="2">
    <location>
        <begin position="798"/>
        <end position="874"/>
    </location>
</feature>
<feature type="compositionally biased region" description="Basic and acidic residues" evidence="1">
    <location>
        <begin position="98"/>
        <end position="110"/>
    </location>
</feature>
<sequence length="2208" mass="245558">MTAELQRDIPSQPHQFTTATSSTTSTTTPTVGSSTARDTQTSSTTSDTTAANPGGSGPKGPEADQPLSKDAEQPLNGRSSSNSSLNQPKNNMASSDATADHPDGKQERPSSDAAPPNHHNPDDPQSDKSSSSPPHPNGTTTQPQGCKSTPPLPPASTAAGISTGTTTATGVSIISQSEDEIDEEEVVLESENDPGESHMRSSARRRSLSPARSTMSMASTVSCEVDVDEHEEELEMFSRIGAAAAAKAASKPHLIEPDQPPETVSTRAASPPHIELSPSGNNPVDVDEFIDRNSPVPPEIHHESESSVDFDSILDEAPAPPPPKIQPKHSYRKPAIKAIREEDPNQLDASQLNFSEHTTNNKPFKETASSSASDLKTKPSLLHFRGNGASGGISTDDDESSIAASVASTPGTQQAVKRASQRVLQVPGESAARPRGSGVSSSATLAKPPSFGEVKRSNSFKDNRKVGRMWRGLKKKVSGVVSMSSSRKPKSKSPQRRSTDAFPSERSPSRQSSAASVASSTASRKSSKVVVVAAPQEQEIPRRGRATRANTASNVTQKRSVSPLGAGIRRVHTSPVRSRAVHRQPSPVRNRVGRFAKSMAAKSSAQDSLAKSGHTPRGRPSDRSVPSRDKTRSRSEEPIPRVDSVFGKRSKKEPPSEEYLKQLEAIGKSLKDGLAYTSMPGRTKGTTQEKCFAGSAAVDFLSNLTRKNRSEALQVGRELVEHFGLFVPVSTGGVSSVIKVHSHDGVTGSLRSTANSLTGGGNYSAFLLHDSSNIHYRIVAYLPMEVKRMNMMTKVRLFEEGVKVKTRRQGLRKHKKCFVGSEAVQFLVRTRMAKTRGEAVELGRKFVRQFNLFEPILRDHEFEDSRNKLYRFVDKRNRYFSIDNMLSTRLISMGREDTDISGEEEDDDYDKDDDGVSSVGGSSFVSRSTNGNDSEDFERFVQQEDGEEDLPKEYQRLTEVAEILERGIKVGDNSKKPGTKKSVSYKDTFVAARAVTFMVTSGLADSRVDAAKLGRRLEREFNLFREVTGKHDFSDSMFYFRFTDKKERFTRPVKAELPLKEVAATFEQGVKVKDHTYRLKTYKNTFMGSRAVDFLVNTRLASSRGHAVRLGCQLVEKYNLFEKVTGNREFEDDQIYFRFTPADRRTVPEEDLPQHKRKRRSGRAFLLNRSEASRASLAVKNVSDEMLAIAESFLNGVKVKEHKFRAKAYRGTFVGSEAVSFMVNSSLAKSRKDAVDLGKKLTHDVGLFLGIDGKREFKDDYLLYRFSQQFEEQLKGSGDSKTPLRGLVSAVSGLNSVSLKSLPLEIIAEAFRNGVRVGGGMMENPDQRRSAAAELLKSSGDIVTQAGEILLRTTTGDSLKGSGRDQSENPKEKEKEKKSKKKKKSKKPDDAFVGSDAVDFLVGSGLAEGRVEAVDLGRSLAREFGLFEHVDQEHEFEDEDLYYQFCYDGEIRPMETINIDVSRLMVIAKDFETCVKVKEHKFRLRTYKKSFLGCEAVDYLVDSCTATSRKEAVQMGRAITKEFNLFEHVTNDRQFEDSNIPYFFVGNSQRYKGLNLEKKRARRNIFASSDDDESDQSGQDDMRDSQNSISMQQQSFNFSFNVDEEEDRDWANKMANFERRMHSTQAAPFISTRHLVANDDNSSVSSSEVRKETMQNRFMDWASKFHRLDPRYQIRYFFDFVAQDGAENAETNVMDVDNLRPLYNFLPSRAQVFTVWRPTSADAIRKMMLGQAVGKGLDIKGKSAKRGKLSGFVPFLQIGENKHKSKIRPPSKEGVVRVFYPGDSRRGRDIAAEKLERVGLEMMETVEEARAVLADNDASKSARKDALDAMLLDLGPDPSITYIDDYAPERYGLEIPERLYWEAYFVRQDCTRKPGSEYDTGRPSQPAFQDMNFAAIRAEPKENAPRAVVYQSADSDSPMNPFELLVAYEEHGRVMPVVSDFDCFLVGTKRVQFQSTLATNQLNVLKWYTGEIESVMKSSKVGDSWTVNWLEILKKAAREGFYPEMPRFGFGDPKSYSIMKNAVSRLSHSGAVRHGAECFNYYFPQDLDDEFLVIANDLPDNKPWAYVDVEGLQDILEEKIEQGFTFPLNPKWVLCDAYRWKELYDKLLLSDKEETKQSMNVWFPPDSGIRELIERVHESRPSGFYKGDDDGDAGDDDDDSSSEGSGAAGAKETMMSTVFAIRLLEKFQERTKKYQSSGESAGDDSDSD</sequence>
<dbReference type="EMBL" id="CAICTM010001860">
    <property type="protein sequence ID" value="CAB9526642.1"/>
    <property type="molecule type" value="Genomic_DNA"/>
</dbReference>
<dbReference type="InterPro" id="IPR051832">
    <property type="entry name" value="mTOR-Rac_regulators"/>
</dbReference>
<feature type="compositionally biased region" description="Low complexity" evidence="1">
    <location>
        <begin position="17"/>
        <end position="51"/>
    </location>
</feature>
<dbReference type="Proteomes" id="UP001153069">
    <property type="component" value="Unassembled WGS sequence"/>
</dbReference>
<dbReference type="OrthoDB" id="2133778at2759"/>
<dbReference type="GO" id="GO:0023051">
    <property type="term" value="P:regulation of signaling"/>
    <property type="evidence" value="ECO:0007669"/>
    <property type="project" value="TreeGrafter"/>
</dbReference>
<gene>
    <name evidence="3" type="ORF">SEMRO_1862_G302240.1</name>
</gene>
<feature type="compositionally biased region" description="Low complexity" evidence="1">
    <location>
        <begin position="155"/>
        <end position="176"/>
    </location>
</feature>